<feature type="transmembrane region" description="Helical" evidence="1">
    <location>
        <begin position="12"/>
        <end position="36"/>
    </location>
</feature>
<feature type="transmembrane region" description="Helical" evidence="1">
    <location>
        <begin position="128"/>
        <end position="149"/>
    </location>
</feature>
<sequence>MTDTPTAFRIYLISTLWTLAALFAIGVACWAAFFLIEGMVAFGGGSLLEYELVALPFTFLLFIAASFTFGLIYVAPLTALAVALFWGIGRRTGAPRSVALTLGVLSAWGAGLFIYITDIQGTPGQSPLPALFLFTGMGLLAGAVFWAVFSAQREKPALSPPSDPPA</sequence>
<keyword evidence="1" id="KW-0472">Membrane</keyword>
<dbReference type="AlphaFoldDB" id="A0A9Q9LU77"/>
<accession>A0A9Q9LU77</accession>
<proteinExistence type="predicted"/>
<evidence type="ECO:0000256" key="1">
    <source>
        <dbReference type="SAM" id="Phobius"/>
    </source>
</evidence>
<protein>
    <submittedName>
        <fullName evidence="2">Uncharacterized protein</fullName>
    </submittedName>
</protein>
<evidence type="ECO:0000313" key="2">
    <source>
        <dbReference type="EMBL" id="UWP94516.1"/>
    </source>
</evidence>
<feature type="transmembrane region" description="Helical" evidence="1">
    <location>
        <begin position="98"/>
        <end position="116"/>
    </location>
</feature>
<organism evidence="2 3">
    <name type="scientific">Aliiroseovarius crassostreae</name>
    <dbReference type="NCBI Taxonomy" id="154981"/>
    <lineage>
        <taxon>Bacteria</taxon>
        <taxon>Pseudomonadati</taxon>
        <taxon>Pseudomonadota</taxon>
        <taxon>Alphaproteobacteria</taxon>
        <taxon>Rhodobacterales</taxon>
        <taxon>Paracoccaceae</taxon>
        <taxon>Aliiroseovarius</taxon>
    </lineage>
</organism>
<gene>
    <name evidence="2" type="ORF">K3X48_09745</name>
</gene>
<dbReference type="Proteomes" id="UP001057991">
    <property type="component" value="Chromosome"/>
</dbReference>
<keyword evidence="1" id="KW-1133">Transmembrane helix</keyword>
<dbReference type="RefSeq" id="WP_259805601.1">
    <property type="nucleotide sequence ID" value="NZ_CP080776.1"/>
</dbReference>
<dbReference type="EMBL" id="CP080776">
    <property type="protein sequence ID" value="UWP94516.1"/>
    <property type="molecule type" value="Genomic_DNA"/>
</dbReference>
<name>A0A9Q9LU77_9RHOB</name>
<keyword evidence="1" id="KW-0812">Transmembrane</keyword>
<feature type="transmembrane region" description="Helical" evidence="1">
    <location>
        <begin position="56"/>
        <end position="86"/>
    </location>
</feature>
<reference evidence="2" key="1">
    <citation type="submission" date="2021-08" db="EMBL/GenBank/DDBJ databases">
        <authorList>
            <person name="Nwanade C."/>
            <person name="Wang M."/>
            <person name="Masoudi A."/>
            <person name="Yu Z."/>
            <person name="Liu J."/>
        </authorList>
    </citation>
    <scope>NUCLEOTIDE SEQUENCE</scope>
    <source>
        <strain evidence="2">S056</strain>
    </source>
</reference>
<evidence type="ECO:0000313" key="3">
    <source>
        <dbReference type="Proteomes" id="UP001057991"/>
    </source>
</evidence>